<dbReference type="InterPro" id="IPR019474">
    <property type="entry name" value="Ub_conjug_fac_E4_core"/>
</dbReference>
<keyword evidence="14" id="KW-1185">Reference proteome</keyword>
<dbReference type="GO" id="GO:0000151">
    <property type="term" value="C:ubiquitin ligase complex"/>
    <property type="evidence" value="ECO:0007669"/>
    <property type="project" value="InterPro"/>
</dbReference>
<dbReference type="SMART" id="SM00504">
    <property type="entry name" value="Ubox"/>
    <property type="match status" value="1"/>
</dbReference>
<dbReference type="GO" id="GO:0036503">
    <property type="term" value="P:ERAD pathway"/>
    <property type="evidence" value="ECO:0007669"/>
    <property type="project" value="InterPro"/>
</dbReference>
<dbReference type="InterPro" id="IPR013083">
    <property type="entry name" value="Znf_RING/FYVE/PHD"/>
</dbReference>
<keyword evidence="10" id="KW-0539">Nucleus</keyword>
<evidence type="ECO:0000256" key="10">
    <source>
        <dbReference type="ARBA" id="ARBA00023242"/>
    </source>
</evidence>
<dbReference type="GeneID" id="37029413"/>
<dbReference type="AlphaFoldDB" id="A0A316UIT9"/>
<dbReference type="PANTHER" id="PTHR13931">
    <property type="entry name" value="UBIQUITINATION FACTOR E4"/>
    <property type="match status" value="1"/>
</dbReference>
<comment type="similarity">
    <text evidence="5">Belongs to the ubiquitin conjugation factor E4 family.</text>
</comment>
<evidence type="ECO:0000256" key="7">
    <source>
        <dbReference type="ARBA" id="ARBA00022490"/>
    </source>
</evidence>
<dbReference type="GO" id="GO:0034450">
    <property type="term" value="F:ubiquitin-ubiquitin ligase activity"/>
    <property type="evidence" value="ECO:0007669"/>
    <property type="project" value="InterPro"/>
</dbReference>
<evidence type="ECO:0000256" key="3">
    <source>
        <dbReference type="ARBA" id="ARBA00004496"/>
    </source>
</evidence>
<evidence type="ECO:0000259" key="12">
    <source>
        <dbReference type="PROSITE" id="PS51698"/>
    </source>
</evidence>
<evidence type="ECO:0000256" key="11">
    <source>
        <dbReference type="SAM" id="MobiDB-lite"/>
    </source>
</evidence>
<dbReference type="SUPFAM" id="SSF57850">
    <property type="entry name" value="RING/U-box"/>
    <property type="match status" value="1"/>
</dbReference>
<comment type="subcellular location">
    <subcellularLocation>
        <location evidence="3">Cytoplasm</location>
    </subcellularLocation>
    <subcellularLocation>
        <location evidence="2">Nucleus</location>
    </subcellularLocation>
</comment>
<dbReference type="PROSITE" id="PS51698">
    <property type="entry name" value="U_BOX"/>
    <property type="match status" value="1"/>
</dbReference>
<protein>
    <recommendedName>
        <fullName evidence="6">RING-type E3 ubiquitin transferase</fullName>
        <ecNumber evidence="6">2.3.2.27</ecNumber>
    </recommendedName>
</protein>
<comment type="catalytic activity">
    <reaction evidence="1">
        <text>S-ubiquitinyl-[E2 ubiquitin-conjugating enzyme]-L-cysteine + [acceptor protein]-L-lysine = [E2 ubiquitin-conjugating enzyme]-L-cysteine + N(6)-ubiquitinyl-[acceptor protein]-L-lysine.</text>
        <dbReference type="EC" id="2.3.2.27"/>
    </reaction>
</comment>
<keyword evidence="8" id="KW-0808">Transferase</keyword>
<dbReference type="EMBL" id="KZ819677">
    <property type="protein sequence ID" value="PWN25186.1"/>
    <property type="molecule type" value="Genomic_DNA"/>
</dbReference>
<organism evidence="13 14">
    <name type="scientific">Jaminaea rosea</name>
    <dbReference type="NCBI Taxonomy" id="1569628"/>
    <lineage>
        <taxon>Eukaryota</taxon>
        <taxon>Fungi</taxon>
        <taxon>Dikarya</taxon>
        <taxon>Basidiomycota</taxon>
        <taxon>Ustilaginomycotina</taxon>
        <taxon>Exobasidiomycetes</taxon>
        <taxon>Microstromatales</taxon>
        <taxon>Microstromatales incertae sedis</taxon>
        <taxon>Jaminaea</taxon>
    </lineage>
</organism>
<dbReference type="RefSeq" id="XP_025359798.1">
    <property type="nucleotide sequence ID" value="XM_025507590.1"/>
</dbReference>
<dbReference type="GO" id="GO:0006511">
    <property type="term" value="P:ubiquitin-dependent protein catabolic process"/>
    <property type="evidence" value="ECO:0007669"/>
    <property type="project" value="InterPro"/>
</dbReference>
<feature type="compositionally biased region" description="Low complexity" evidence="11">
    <location>
        <begin position="258"/>
        <end position="267"/>
    </location>
</feature>
<dbReference type="GO" id="GO:0000209">
    <property type="term" value="P:protein polyubiquitination"/>
    <property type="evidence" value="ECO:0007669"/>
    <property type="project" value="TreeGrafter"/>
</dbReference>
<sequence length="1102" mass="122880">MSAPPDYPAWSHAVTRRIFNVTVSHSEGEASGWTLTYLKDLASELTQEQQGSSEGGAKLNPSLADRIIIARLSLDANDTSSDDPEMLTVLASLDPDQTSWDWLIECWRRCQREKAKAKKVRHRSWADRELGLGDYATQGLAALESASNLLVSYAGLVLITPEMFPCETKSNGNKLSPLALVPSILNLSGAATGGAAEGSSSSSASWAVLDQNEIVIFTQQLVARFDAEELGEILGPALQEITRRIRDGLDDPAQQHQPPLGGAPNSAPGGGGANQNNAAALQAAAQAGDVRAVLAQLLGGAGGPAAPNGQGEMDAFGRLATGRPDRSMHIGGFDWRSHVLPIVELVDSSKLLASSVAQLPTFNPDSATAPRLELDSVLGPIFRLNAFSDGAPSLAEQYFSNPTVRSKAELEANTNSMRATLDQVHAFHFRLWQAMVKASPESRERVLQYWGRVADLNRRRGAMRVKAREVGSDGFTVNIWESLQRFAVPFMDVAYSKIDRIDPEYLRRQKRYDTSTLTRLNASEPEAAKWAEEAADVDTPPNFITEVFYLVVRMTNLGPGKAIRSYNEREDTMRRMKRRIKETEETRGTWGSTPQAAQYEAFIKRGNEEVERYMAESHAAATQLLDPGFIDRLTHLIGFTMTWLVRIADPNRSHPHTQVSLPLPQEVPEHFRMLPEHIFEDICDILLFLARHRPDCLPEAVKNDFVTFTVTFLSSGWYIKNPFIKAKLAEIMWWNVIPYGYSKTGILGDVINLHPLALQHLVPACMSFWVEAESTGSHTQFYDKFNIRYHLSQIFKVIWANPRHMERVQAEAKGNSEQFVVFANRLMNDVTFLLDDALEKLQELHTKQQQMDDASTWNDRPAEERQEIESAVQSTQGHIRSMLDFGNEFLRLLIDFTKETKDAFMTPEIVDRLAAMLDYNLDLLVGPRCTELKVKDPQRVHFDPKALLSSILSVYLNLSTRPEFISAIAADQRSYRRSSFDKARSLCARFGLKAPDEIDSLLALADAVDKKVAEAAEEDEDLGEIPDEYADPLMATVMRNPVRLPTSGAVLDLSTIKAHLLSDASDPFNRAPLKLDQVKVDEELKAEIEKWIQERKEAAKRG</sequence>
<evidence type="ECO:0000256" key="9">
    <source>
        <dbReference type="ARBA" id="ARBA00022786"/>
    </source>
</evidence>
<evidence type="ECO:0000256" key="6">
    <source>
        <dbReference type="ARBA" id="ARBA00012483"/>
    </source>
</evidence>
<keyword evidence="7" id="KW-0963">Cytoplasm</keyword>
<gene>
    <name evidence="13" type="ORF">BDZ90DRAFT_247164</name>
</gene>
<evidence type="ECO:0000313" key="13">
    <source>
        <dbReference type="EMBL" id="PWN25186.1"/>
    </source>
</evidence>
<name>A0A316UIT9_9BASI</name>
<comment type="pathway">
    <text evidence="4">Protein modification; protein ubiquitination.</text>
</comment>
<dbReference type="UniPathway" id="UPA00143"/>
<dbReference type="FunFam" id="3.30.40.10:FF:000055">
    <property type="entry name" value="Ubiquitin conjugation factor e4 a"/>
    <property type="match status" value="1"/>
</dbReference>
<keyword evidence="9" id="KW-0833">Ubl conjugation pathway</keyword>
<dbReference type="Pfam" id="PF10408">
    <property type="entry name" value="Ufd2P_core"/>
    <property type="match status" value="1"/>
</dbReference>
<dbReference type="InterPro" id="IPR003613">
    <property type="entry name" value="Ubox_domain"/>
</dbReference>
<evidence type="ECO:0000256" key="1">
    <source>
        <dbReference type="ARBA" id="ARBA00000900"/>
    </source>
</evidence>
<evidence type="ECO:0000256" key="4">
    <source>
        <dbReference type="ARBA" id="ARBA00004906"/>
    </source>
</evidence>
<dbReference type="OrthoDB" id="20295at2759"/>
<dbReference type="GO" id="GO:0005634">
    <property type="term" value="C:nucleus"/>
    <property type="evidence" value="ECO:0007669"/>
    <property type="project" value="UniProtKB-SubCell"/>
</dbReference>
<evidence type="ECO:0000313" key="14">
    <source>
        <dbReference type="Proteomes" id="UP000245884"/>
    </source>
</evidence>
<feature type="domain" description="U-box" evidence="12">
    <location>
        <begin position="1024"/>
        <end position="1098"/>
    </location>
</feature>
<evidence type="ECO:0000256" key="2">
    <source>
        <dbReference type="ARBA" id="ARBA00004123"/>
    </source>
</evidence>
<evidence type="ECO:0000256" key="5">
    <source>
        <dbReference type="ARBA" id="ARBA00007434"/>
    </source>
</evidence>
<dbReference type="PANTHER" id="PTHR13931:SF2">
    <property type="entry name" value="UBIQUITIN CONJUGATION FACTOR E4 B"/>
    <property type="match status" value="1"/>
</dbReference>
<dbReference type="InterPro" id="IPR045132">
    <property type="entry name" value="UBE4"/>
</dbReference>
<evidence type="ECO:0000256" key="8">
    <source>
        <dbReference type="ARBA" id="ARBA00022679"/>
    </source>
</evidence>
<feature type="region of interest" description="Disordered" evidence="11">
    <location>
        <begin position="249"/>
        <end position="275"/>
    </location>
</feature>
<dbReference type="Gene3D" id="3.30.40.10">
    <property type="entry name" value="Zinc/RING finger domain, C3HC4 (zinc finger)"/>
    <property type="match status" value="1"/>
</dbReference>
<dbReference type="STRING" id="1569628.A0A316UIT9"/>
<dbReference type="Pfam" id="PF04564">
    <property type="entry name" value="U-box"/>
    <property type="match status" value="1"/>
</dbReference>
<dbReference type="EC" id="2.3.2.27" evidence="6"/>
<proteinExistence type="inferred from homology"/>
<dbReference type="Proteomes" id="UP000245884">
    <property type="component" value="Unassembled WGS sequence"/>
</dbReference>
<accession>A0A316UIT9</accession>
<reference evidence="13 14" key="1">
    <citation type="journal article" date="2018" name="Mol. Biol. Evol.">
        <title>Broad Genomic Sampling Reveals a Smut Pathogenic Ancestry of the Fungal Clade Ustilaginomycotina.</title>
        <authorList>
            <person name="Kijpornyongpan T."/>
            <person name="Mondo S.J."/>
            <person name="Barry K."/>
            <person name="Sandor L."/>
            <person name="Lee J."/>
            <person name="Lipzen A."/>
            <person name="Pangilinan J."/>
            <person name="LaButti K."/>
            <person name="Hainaut M."/>
            <person name="Henrissat B."/>
            <person name="Grigoriev I.V."/>
            <person name="Spatafora J.W."/>
            <person name="Aime M.C."/>
        </authorList>
    </citation>
    <scope>NUCLEOTIDE SEQUENCE [LARGE SCALE GENOMIC DNA]</scope>
    <source>
        <strain evidence="13 14">MCA 5214</strain>
    </source>
</reference>
<dbReference type="GO" id="GO:0005737">
    <property type="term" value="C:cytoplasm"/>
    <property type="evidence" value="ECO:0007669"/>
    <property type="project" value="UniProtKB-SubCell"/>
</dbReference>